<organism evidence="2">
    <name type="scientific">Arion vulgaris</name>
    <dbReference type="NCBI Taxonomy" id="1028688"/>
    <lineage>
        <taxon>Eukaryota</taxon>
        <taxon>Metazoa</taxon>
        <taxon>Spiralia</taxon>
        <taxon>Lophotrochozoa</taxon>
        <taxon>Mollusca</taxon>
        <taxon>Gastropoda</taxon>
        <taxon>Heterobranchia</taxon>
        <taxon>Euthyneura</taxon>
        <taxon>Panpulmonata</taxon>
        <taxon>Eupulmonata</taxon>
        <taxon>Stylommatophora</taxon>
        <taxon>Helicina</taxon>
        <taxon>Arionoidea</taxon>
        <taxon>Arionidae</taxon>
        <taxon>Arion</taxon>
    </lineage>
</organism>
<reference evidence="2" key="1">
    <citation type="submission" date="2014-12" db="EMBL/GenBank/DDBJ databases">
        <title>Insight into the proteome of Arion vulgaris.</title>
        <authorList>
            <person name="Aradska J."/>
            <person name="Bulat T."/>
            <person name="Smidak R."/>
            <person name="Sarate P."/>
            <person name="Gangsoo J."/>
            <person name="Sialana F."/>
            <person name="Bilban M."/>
            <person name="Lubec G."/>
        </authorList>
    </citation>
    <scope>NUCLEOTIDE SEQUENCE</scope>
    <source>
        <tissue evidence="2">Skin</tissue>
    </source>
</reference>
<dbReference type="InterPro" id="IPR013783">
    <property type="entry name" value="Ig-like_fold"/>
</dbReference>
<gene>
    <name evidence="2" type="primary">ORF18703</name>
</gene>
<feature type="non-terminal residue" evidence="2">
    <location>
        <position position="1"/>
    </location>
</feature>
<dbReference type="PROSITE" id="PS50853">
    <property type="entry name" value="FN3"/>
    <property type="match status" value="1"/>
</dbReference>
<dbReference type="Pfam" id="PF00041">
    <property type="entry name" value="fn3"/>
    <property type="match status" value="1"/>
</dbReference>
<dbReference type="SUPFAM" id="SSF49265">
    <property type="entry name" value="Fibronectin type III"/>
    <property type="match status" value="1"/>
</dbReference>
<evidence type="ECO:0000313" key="2">
    <source>
        <dbReference type="EMBL" id="CEK52990.1"/>
    </source>
</evidence>
<dbReference type="InterPro" id="IPR003961">
    <property type="entry name" value="FN3_dom"/>
</dbReference>
<dbReference type="Gene3D" id="2.60.40.10">
    <property type="entry name" value="Immunoglobulins"/>
    <property type="match status" value="1"/>
</dbReference>
<feature type="non-terminal residue" evidence="2">
    <location>
        <position position="85"/>
    </location>
</feature>
<evidence type="ECO:0000259" key="1">
    <source>
        <dbReference type="PROSITE" id="PS50853"/>
    </source>
</evidence>
<dbReference type="EMBL" id="HACG01006125">
    <property type="protein sequence ID" value="CEK52990.1"/>
    <property type="molecule type" value="Transcribed_RNA"/>
</dbReference>
<sequence length="85" mass="9268">VRTDRGDLHSSWSLPVVNTTLESAPSTGPSRVTISMDDGDPTTAFLQWQPPEVPNGDITGYIVFYETGTERRSATVPAGQLTYRV</sequence>
<feature type="domain" description="Fibronectin type-III" evidence="1">
    <location>
        <begin position="28"/>
        <end position="85"/>
    </location>
</feature>
<accession>A0A0B6YC21</accession>
<dbReference type="InterPro" id="IPR036116">
    <property type="entry name" value="FN3_sf"/>
</dbReference>
<dbReference type="CDD" id="cd00063">
    <property type="entry name" value="FN3"/>
    <property type="match status" value="1"/>
</dbReference>
<proteinExistence type="predicted"/>
<name>A0A0B6YC21_9EUPU</name>
<dbReference type="AlphaFoldDB" id="A0A0B6YC21"/>
<protein>
    <recommendedName>
        <fullName evidence="1">Fibronectin type-III domain-containing protein</fullName>
    </recommendedName>
</protein>